<dbReference type="EMBL" id="CH964232">
    <property type="protein sequence ID" value="EDW81727.2"/>
    <property type="molecule type" value="Genomic_DNA"/>
</dbReference>
<dbReference type="OrthoDB" id="7864469at2759"/>
<name>B4N9X2_DROWI</name>
<dbReference type="STRING" id="7260.B4N9X2"/>
<reference evidence="2 3" key="1">
    <citation type="journal article" date="2007" name="Nature">
        <title>Evolution of genes and genomes on the Drosophila phylogeny.</title>
        <authorList>
            <consortium name="Drosophila 12 Genomes Consortium"/>
            <person name="Clark A.G."/>
            <person name="Eisen M.B."/>
            <person name="Smith D.R."/>
            <person name="Bergman C.M."/>
            <person name="Oliver B."/>
            <person name="Markow T.A."/>
            <person name="Kaufman T.C."/>
            <person name="Kellis M."/>
            <person name="Gelbart W."/>
            <person name="Iyer V.N."/>
            <person name="Pollard D.A."/>
            <person name="Sackton T.B."/>
            <person name="Larracuente A.M."/>
            <person name="Singh N.D."/>
            <person name="Abad J.P."/>
            <person name="Abt D.N."/>
            <person name="Adryan B."/>
            <person name="Aguade M."/>
            <person name="Akashi H."/>
            <person name="Anderson W.W."/>
            <person name="Aquadro C.F."/>
            <person name="Ardell D.H."/>
            <person name="Arguello R."/>
            <person name="Artieri C.G."/>
            <person name="Barbash D.A."/>
            <person name="Barker D."/>
            <person name="Barsanti P."/>
            <person name="Batterham P."/>
            <person name="Batzoglou S."/>
            <person name="Begun D."/>
            <person name="Bhutkar A."/>
            <person name="Blanco E."/>
            <person name="Bosak S.A."/>
            <person name="Bradley R.K."/>
            <person name="Brand A.D."/>
            <person name="Brent M.R."/>
            <person name="Brooks A.N."/>
            <person name="Brown R.H."/>
            <person name="Butlin R.K."/>
            <person name="Caggese C."/>
            <person name="Calvi B.R."/>
            <person name="Bernardo de Carvalho A."/>
            <person name="Caspi A."/>
            <person name="Castrezana S."/>
            <person name="Celniker S.E."/>
            <person name="Chang J.L."/>
            <person name="Chapple C."/>
            <person name="Chatterji S."/>
            <person name="Chinwalla A."/>
            <person name="Civetta A."/>
            <person name="Clifton S.W."/>
            <person name="Comeron J.M."/>
            <person name="Costello J.C."/>
            <person name="Coyne J.A."/>
            <person name="Daub J."/>
            <person name="David R.G."/>
            <person name="Delcher A.L."/>
            <person name="Delehaunty K."/>
            <person name="Do C.B."/>
            <person name="Ebling H."/>
            <person name="Edwards K."/>
            <person name="Eickbush T."/>
            <person name="Evans J.D."/>
            <person name="Filipski A."/>
            <person name="Findeiss S."/>
            <person name="Freyhult E."/>
            <person name="Fulton L."/>
            <person name="Fulton R."/>
            <person name="Garcia A.C."/>
            <person name="Gardiner A."/>
            <person name="Garfield D.A."/>
            <person name="Garvin B.E."/>
            <person name="Gibson G."/>
            <person name="Gilbert D."/>
            <person name="Gnerre S."/>
            <person name="Godfrey J."/>
            <person name="Good R."/>
            <person name="Gotea V."/>
            <person name="Gravely B."/>
            <person name="Greenberg A.J."/>
            <person name="Griffiths-Jones S."/>
            <person name="Gross S."/>
            <person name="Guigo R."/>
            <person name="Gustafson E.A."/>
            <person name="Haerty W."/>
            <person name="Hahn M.W."/>
            <person name="Halligan D.L."/>
            <person name="Halpern A.L."/>
            <person name="Halter G.M."/>
            <person name="Han M.V."/>
            <person name="Heger A."/>
            <person name="Hillier L."/>
            <person name="Hinrichs A.S."/>
            <person name="Holmes I."/>
            <person name="Hoskins R.A."/>
            <person name="Hubisz M.J."/>
            <person name="Hultmark D."/>
            <person name="Huntley M.A."/>
            <person name="Jaffe D.B."/>
            <person name="Jagadeeshan S."/>
            <person name="Jeck W.R."/>
            <person name="Johnson J."/>
            <person name="Jones C.D."/>
            <person name="Jordan W.C."/>
            <person name="Karpen G.H."/>
            <person name="Kataoka E."/>
            <person name="Keightley P.D."/>
            <person name="Kheradpour P."/>
            <person name="Kirkness E.F."/>
            <person name="Koerich L.B."/>
            <person name="Kristiansen K."/>
            <person name="Kudrna D."/>
            <person name="Kulathinal R.J."/>
            <person name="Kumar S."/>
            <person name="Kwok R."/>
            <person name="Lander E."/>
            <person name="Langley C.H."/>
            <person name="Lapoint R."/>
            <person name="Lazzaro B.P."/>
            <person name="Lee S.J."/>
            <person name="Levesque L."/>
            <person name="Li R."/>
            <person name="Lin C.F."/>
            <person name="Lin M.F."/>
            <person name="Lindblad-Toh K."/>
            <person name="Llopart A."/>
            <person name="Long M."/>
            <person name="Low L."/>
            <person name="Lozovsky E."/>
            <person name="Lu J."/>
            <person name="Luo M."/>
            <person name="Machado C.A."/>
            <person name="Makalowski W."/>
            <person name="Marzo M."/>
            <person name="Matsuda M."/>
            <person name="Matzkin L."/>
            <person name="McAllister B."/>
            <person name="McBride C.S."/>
            <person name="McKernan B."/>
            <person name="McKernan K."/>
            <person name="Mendez-Lago M."/>
            <person name="Minx P."/>
            <person name="Mollenhauer M.U."/>
            <person name="Montooth K."/>
            <person name="Mount S.M."/>
            <person name="Mu X."/>
            <person name="Myers E."/>
            <person name="Negre B."/>
            <person name="Newfeld S."/>
            <person name="Nielsen R."/>
            <person name="Noor M.A."/>
            <person name="O'Grady P."/>
            <person name="Pachter L."/>
            <person name="Papaceit M."/>
            <person name="Parisi M.J."/>
            <person name="Parisi M."/>
            <person name="Parts L."/>
            <person name="Pedersen J.S."/>
            <person name="Pesole G."/>
            <person name="Phillippy A.M."/>
            <person name="Ponting C.P."/>
            <person name="Pop M."/>
            <person name="Porcelli D."/>
            <person name="Powell J.R."/>
            <person name="Prohaska S."/>
            <person name="Pruitt K."/>
            <person name="Puig M."/>
            <person name="Quesneville H."/>
            <person name="Ram K.R."/>
            <person name="Rand D."/>
            <person name="Rasmussen M.D."/>
            <person name="Reed L.K."/>
            <person name="Reenan R."/>
            <person name="Reily A."/>
            <person name="Remington K.A."/>
            <person name="Rieger T.T."/>
            <person name="Ritchie M.G."/>
            <person name="Robin C."/>
            <person name="Rogers Y.H."/>
            <person name="Rohde C."/>
            <person name="Rozas J."/>
            <person name="Rubenfield M.J."/>
            <person name="Ruiz A."/>
            <person name="Russo S."/>
            <person name="Salzberg S.L."/>
            <person name="Sanchez-Gracia A."/>
            <person name="Saranga D.J."/>
            <person name="Sato H."/>
            <person name="Schaeffer S.W."/>
            <person name="Schatz M.C."/>
            <person name="Schlenke T."/>
            <person name="Schwartz R."/>
            <person name="Segarra C."/>
            <person name="Singh R.S."/>
            <person name="Sirot L."/>
            <person name="Sirota M."/>
            <person name="Sisneros N.B."/>
            <person name="Smith C.D."/>
            <person name="Smith T.F."/>
            <person name="Spieth J."/>
            <person name="Stage D.E."/>
            <person name="Stark A."/>
            <person name="Stephan W."/>
            <person name="Strausberg R.L."/>
            <person name="Strempel S."/>
            <person name="Sturgill D."/>
            <person name="Sutton G."/>
            <person name="Sutton G.G."/>
            <person name="Tao W."/>
            <person name="Teichmann S."/>
            <person name="Tobari Y.N."/>
            <person name="Tomimura Y."/>
            <person name="Tsolas J.M."/>
            <person name="Valente V.L."/>
            <person name="Venter E."/>
            <person name="Venter J.C."/>
            <person name="Vicario S."/>
            <person name="Vieira F.G."/>
            <person name="Vilella A.J."/>
            <person name="Villasante A."/>
            <person name="Walenz B."/>
            <person name="Wang J."/>
            <person name="Wasserman M."/>
            <person name="Watts T."/>
            <person name="Wilson D."/>
            <person name="Wilson R.K."/>
            <person name="Wing R.A."/>
            <person name="Wolfner M.F."/>
            <person name="Wong A."/>
            <person name="Wong G.K."/>
            <person name="Wu C.I."/>
            <person name="Wu G."/>
            <person name="Yamamoto D."/>
            <person name="Yang H.P."/>
            <person name="Yang S.P."/>
            <person name="Yorke J.A."/>
            <person name="Yoshida K."/>
            <person name="Zdobnov E."/>
            <person name="Zhang P."/>
            <person name="Zhang Y."/>
            <person name="Zimin A.V."/>
            <person name="Baldwin J."/>
            <person name="Abdouelleil A."/>
            <person name="Abdulkadir J."/>
            <person name="Abebe A."/>
            <person name="Abera B."/>
            <person name="Abreu J."/>
            <person name="Acer S.C."/>
            <person name="Aftuck L."/>
            <person name="Alexander A."/>
            <person name="An P."/>
            <person name="Anderson E."/>
            <person name="Anderson S."/>
            <person name="Arachi H."/>
            <person name="Azer M."/>
            <person name="Bachantsang P."/>
            <person name="Barry A."/>
            <person name="Bayul T."/>
            <person name="Berlin A."/>
            <person name="Bessette D."/>
            <person name="Bloom T."/>
            <person name="Blye J."/>
            <person name="Boguslavskiy L."/>
            <person name="Bonnet C."/>
            <person name="Boukhgalter B."/>
            <person name="Bourzgui I."/>
            <person name="Brown A."/>
            <person name="Cahill P."/>
            <person name="Channer S."/>
            <person name="Cheshatsang Y."/>
            <person name="Chuda L."/>
            <person name="Citroen M."/>
            <person name="Collymore A."/>
            <person name="Cooke P."/>
            <person name="Costello M."/>
            <person name="D'Aco K."/>
            <person name="Daza R."/>
            <person name="De Haan G."/>
            <person name="DeGray S."/>
            <person name="DeMaso C."/>
            <person name="Dhargay N."/>
            <person name="Dooley K."/>
            <person name="Dooley E."/>
            <person name="Doricent M."/>
            <person name="Dorje P."/>
            <person name="Dorjee K."/>
            <person name="Dupes A."/>
            <person name="Elong R."/>
            <person name="Falk J."/>
            <person name="Farina A."/>
            <person name="Faro S."/>
            <person name="Ferguson D."/>
            <person name="Fisher S."/>
            <person name="Foley C.D."/>
            <person name="Franke A."/>
            <person name="Friedrich D."/>
            <person name="Gadbois L."/>
            <person name="Gearin G."/>
            <person name="Gearin C.R."/>
            <person name="Giannoukos G."/>
            <person name="Goode T."/>
            <person name="Graham J."/>
            <person name="Grandbois E."/>
            <person name="Grewal S."/>
            <person name="Gyaltsen K."/>
            <person name="Hafez N."/>
            <person name="Hagos B."/>
            <person name="Hall J."/>
            <person name="Henson C."/>
            <person name="Hollinger A."/>
            <person name="Honan T."/>
            <person name="Huard M.D."/>
            <person name="Hughes L."/>
            <person name="Hurhula B."/>
            <person name="Husby M.E."/>
            <person name="Kamat A."/>
            <person name="Kanga B."/>
            <person name="Kashin S."/>
            <person name="Khazanovich D."/>
            <person name="Kisner P."/>
            <person name="Lance K."/>
            <person name="Lara M."/>
            <person name="Lee W."/>
            <person name="Lennon N."/>
            <person name="Letendre F."/>
            <person name="LeVine R."/>
            <person name="Lipovsky A."/>
            <person name="Liu X."/>
            <person name="Liu J."/>
            <person name="Liu S."/>
            <person name="Lokyitsang T."/>
            <person name="Lokyitsang Y."/>
            <person name="Lubonja R."/>
            <person name="Lui A."/>
            <person name="MacDonald P."/>
            <person name="Magnisalis V."/>
            <person name="Maru K."/>
            <person name="Matthews C."/>
            <person name="McCusker W."/>
            <person name="McDonough S."/>
            <person name="Mehta T."/>
            <person name="Meldrim J."/>
            <person name="Meneus L."/>
            <person name="Mihai O."/>
            <person name="Mihalev A."/>
            <person name="Mihova T."/>
            <person name="Mittelman R."/>
            <person name="Mlenga V."/>
            <person name="Montmayeur A."/>
            <person name="Mulrain L."/>
            <person name="Navidi A."/>
            <person name="Naylor J."/>
            <person name="Negash T."/>
            <person name="Nguyen T."/>
            <person name="Nguyen N."/>
            <person name="Nicol R."/>
            <person name="Norbu C."/>
            <person name="Norbu N."/>
            <person name="Novod N."/>
            <person name="O'Neill B."/>
            <person name="Osman S."/>
            <person name="Markiewicz E."/>
            <person name="Oyono O.L."/>
            <person name="Patti C."/>
            <person name="Phunkhang P."/>
            <person name="Pierre F."/>
            <person name="Priest M."/>
            <person name="Raghuraman S."/>
            <person name="Rege F."/>
            <person name="Reyes R."/>
            <person name="Rise C."/>
            <person name="Rogov P."/>
            <person name="Ross K."/>
            <person name="Ryan E."/>
            <person name="Settipalli S."/>
            <person name="Shea T."/>
            <person name="Sherpa N."/>
            <person name="Shi L."/>
            <person name="Shih D."/>
            <person name="Sparrow T."/>
            <person name="Spaulding J."/>
            <person name="Stalker J."/>
            <person name="Stange-Thomann N."/>
            <person name="Stavropoulos S."/>
            <person name="Stone C."/>
            <person name="Strader C."/>
            <person name="Tesfaye S."/>
            <person name="Thomson T."/>
            <person name="Thoulutsang Y."/>
            <person name="Thoulutsang D."/>
            <person name="Topham K."/>
            <person name="Topping I."/>
            <person name="Tsamla T."/>
            <person name="Vassiliev H."/>
            <person name="Vo A."/>
            <person name="Wangchuk T."/>
            <person name="Wangdi T."/>
            <person name="Weiand M."/>
            <person name="Wilkinson J."/>
            <person name="Wilson A."/>
            <person name="Yadav S."/>
            <person name="Young G."/>
            <person name="Yu Q."/>
            <person name="Zembek L."/>
            <person name="Zhong D."/>
            <person name="Zimmer A."/>
            <person name="Zwirko Z."/>
            <person name="Jaffe D.B."/>
            <person name="Alvarez P."/>
            <person name="Brockman W."/>
            <person name="Butler J."/>
            <person name="Chin C."/>
            <person name="Gnerre S."/>
            <person name="Grabherr M."/>
            <person name="Kleber M."/>
            <person name="Mauceli E."/>
            <person name="MacCallum I."/>
        </authorList>
    </citation>
    <scope>NUCLEOTIDE SEQUENCE [LARGE SCALE GENOMIC DNA]</scope>
    <source>
        <strain evidence="3">Tucson 14030-0811.24</strain>
    </source>
</reference>
<dbReference type="Proteomes" id="UP000007798">
    <property type="component" value="Unassembled WGS sequence"/>
</dbReference>
<organism evidence="2 3">
    <name type="scientific">Drosophila willistoni</name>
    <name type="common">Fruit fly</name>
    <dbReference type="NCBI Taxonomy" id="7260"/>
    <lineage>
        <taxon>Eukaryota</taxon>
        <taxon>Metazoa</taxon>
        <taxon>Ecdysozoa</taxon>
        <taxon>Arthropoda</taxon>
        <taxon>Hexapoda</taxon>
        <taxon>Insecta</taxon>
        <taxon>Pterygota</taxon>
        <taxon>Neoptera</taxon>
        <taxon>Endopterygota</taxon>
        <taxon>Diptera</taxon>
        <taxon>Brachycera</taxon>
        <taxon>Muscomorpha</taxon>
        <taxon>Ephydroidea</taxon>
        <taxon>Drosophilidae</taxon>
        <taxon>Drosophila</taxon>
        <taxon>Sophophora</taxon>
    </lineage>
</organism>
<dbReference type="AlphaFoldDB" id="B4N9X2"/>
<accession>B4N9X2</accession>
<keyword evidence="3" id="KW-1185">Reference proteome</keyword>
<feature type="compositionally biased region" description="Acidic residues" evidence="1">
    <location>
        <begin position="98"/>
        <end position="114"/>
    </location>
</feature>
<feature type="compositionally biased region" description="Acidic residues" evidence="1">
    <location>
        <begin position="127"/>
        <end position="140"/>
    </location>
</feature>
<protein>
    <submittedName>
        <fullName evidence="2">Uncharacterized protein</fullName>
    </submittedName>
</protein>
<evidence type="ECO:0000313" key="2">
    <source>
        <dbReference type="EMBL" id="EDW81727.2"/>
    </source>
</evidence>
<dbReference type="InParanoid" id="B4N9X2"/>
<evidence type="ECO:0000313" key="3">
    <source>
        <dbReference type="Proteomes" id="UP000007798"/>
    </source>
</evidence>
<sequence>MSCYCNTFGWDPSINVQTAVETDDTKMARYTSAELAACRAENLHLKQKLIEYEATIRNLECMVTSIADKQQQILIELREENRISPIMFAHPGPNMPDLENDDGEMGDDEGDDEILSQSSALPSDIELTSDSDDDDELQVELEEHSSDADSELN</sequence>
<dbReference type="KEGG" id="dwi:6647609"/>
<dbReference type="HOGENOM" id="CLU_1972844_0_0_1"/>
<proteinExistence type="predicted"/>
<gene>
    <name evidence="2" type="primary">Dwil\GK10858</name>
    <name evidence="2" type="ORF">Dwil_GK10858</name>
</gene>
<feature type="region of interest" description="Disordered" evidence="1">
    <location>
        <begin position="85"/>
        <end position="153"/>
    </location>
</feature>
<evidence type="ECO:0000256" key="1">
    <source>
        <dbReference type="SAM" id="MobiDB-lite"/>
    </source>
</evidence>